<protein>
    <submittedName>
        <fullName evidence="5">Glycosyl transferase family protein</fullName>
    </submittedName>
</protein>
<keyword evidence="3 5" id="KW-0808">Transferase</keyword>
<dbReference type="AlphaFoldDB" id="A0A157ECL1"/>
<accession>A0A157ECL1</accession>
<sequence>MLEIAALIVTFNPDIQILAKLIERLKSSKLNLKIFLIDNASNNAQDLMSTYLPEHDFIFLQENIGLAGAQNILLQKIMNSDSDAVLFFDQDSEPTDEFITCLTQGLMNLKSQGHKVGAVGPVFYDPRTGTNTPFSLIQGCRIRSIHPESSVPLEVSFLINSGMLVPVQTLKDVGLMRDELFIDYIDIEWCLRTASKGYSFYAIPDAKMSHTIGDARKFFLGREVSIHSPLRRYYLARNSIYMMRLPYVPTGYKFREVIFSTIRTLMFVACVDKKLTYIKYILRGWKDGIQKKYGKYVG</sequence>
<dbReference type="PANTHER" id="PTHR43179">
    <property type="entry name" value="RHAMNOSYLTRANSFERASE WBBL"/>
    <property type="match status" value="1"/>
</dbReference>
<dbReference type="Pfam" id="PF00535">
    <property type="entry name" value="Glycos_transf_2"/>
    <property type="match status" value="1"/>
</dbReference>
<evidence type="ECO:0000256" key="2">
    <source>
        <dbReference type="ARBA" id="ARBA00022676"/>
    </source>
</evidence>
<dbReference type="GO" id="GO:0016757">
    <property type="term" value="F:glycosyltransferase activity"/>
    <property type="evidence" value="ECO:0007669"/>
    <property type="project" value="UniProtKB-KW"/>
</dbReference>
<proteinExistence type="inferred from homology"/>
<dbReference type="SUPFAM" id="SSF53448">
    <property type="entry name" value="Nucleotide-diphospho-sugar transferases"/>
    <property type="match status" value="1"/>
</dbReference>
<feature type="domain" description="Glycosyltransferase 2-like" evidence="4">
    <location>
        <begin position="7"/>
        <end position="101"/>
    </location>
</feature>
<dbReference type="InterPro" id="IPR029044">
    <property type="entry name" value="Nucleotide-diphossugar_trans"/>
</dbReference>
<evidence type="ECO:0000313" key="6">
    <source>
        <dbReference type="Proteomes" id="UP000076008"/>
    </source>
</evidence>
<comment type="similarity">
    <text evidence="1">Belongs to the glycosyltransferase 2 family.</text>
</comment>
<dbReference type="PANTHER" id="PTHR43179:SF12">
    <property type="entry name" value="GALACTOFURANOSYLTRANSFERASE GLFT2"/>
    <property type="match status" value="1"/>
</dbReference>
<evidence type="ECO:0000256" key="3">
    <source>
        <dbReference type="ARBA" id="ARBA00022679"/>
    </source>
</evidence>
<dbReference type="CDD" id="cd02526">
    <property type="entry name" value="GT2_RfbF_like"/>
    <property type="match status" value="1"/>
</dbReference>
<organism evidence="5 6">
    <name type="scientific">Enterobacter cloacae</name>
    <dbReference type="NCBI Taxonomy" id="550"/>
    <lineage>
        <taxon>Bacteria</taxon>
        <taxon>Pseudomonadati</taxon>
        <taxon>Pseudomonadota</taxon>
        <taxon>Gammaproteobacteria</taxon>
        <taxon>Enterobacterales</taxon>
        <taxon>Enterobacteriaceae</taxon>
        <taxon>Enterobacter</taxon>
        <taxon>Enterobacter cloacae complex</taxon>
    </lineage>
</organism>
<name>A0A157ECL1_ENTCL</name>
<evidence type="ECO:0000259" key="4">
    <source>
        <dbReference type="Pfam" id="PF00535"/>
    </source>
</evidence>
<reference evidence="5 6" key="1">
    <citation type="submission" date="2016-03" db="EMBL/GenBank/DDBJ databases">
        <authorList>
            <consortium name="Pathogen Informatics"/>
        </authorList>
    </citation>
    <scope>NUCLEOTIDE SEQUENCE [LARGE SCALE GENOMIC DNA]</scope>
    <source>
        <strain evidence="6">e1252</strain>
    </source>
</reference>
<dbReference type="RefSeq" id="WP_063930462.1">
    <property type="nucleotide sequence ID" value="NZ_FJXR01000016.1"/>
</dbReference>
<dbReference type="Proteomes" id="UP000076008">
    <property type="component" value="Unassembled WGS sequence"/>
</dbReference>
<dbReference type="NCBIfam" id="TIGR01556">
    <property type="entry name" value="rhamnosyltran"/>
    <property type="match status" value="1"/>
</dbReference>
<evidence type="ECO:0000313" key="5">
    <source>
        <dbReference type="EMBL" id="CZV62328.1"/>
    </source>
</evidence>
<dbReference type="InterPro" id="IPR001173">
    <property type="entry name" value="Glyco_trans_2-like"/>
</dbReference>
<gene>
    <name evidence="5" type="ORF">SAMEA2273318_02824</name>
</gene>
<evidence type="ECO:0000256" key="1">
    <source>
        <dbReference type="ARBA" id="ARBA00006739"/>
    </source>
</evidence>
<dbReference type="Gene3D" id="3.90.550.10">
    <property type="entry name" value="Spore Coat Polysaccharide Biosynthesis Protein SpsA, Chain A"/>
    <property type="match status" value="1"/>
</dbReference>
<dbReference type="EMBL" id="FJXR01000016">
    <property type="protein sequence ID" value="CZV62328.1"/>
    <property type="molecule type" value="Genomic_DNA"/>
</dbReference>
<keyword evidence="2" id="KW-0328">Glycosyltransferase</keyword>
<dbReference type="InterPro" id="IPR006446">
    <property type="entry name" value="RhaTrfase"/>
</dbReference>